<accession>A0A8G1XDH3</accession>
<proteinExistence type="predicted"/>
<protein>
    <submittedName>
        <fullName evidence="1">Uncharacterized protein</fullName>
    </submittedName>
</protein>
<dbReference type="AlphaFoldDB" id="A0A8G1XDH3"/>
<gene>
    <name evidence="1" type="ORF">EDD39_4746</name>
</gene>
<organism evidence="1 2">
    <name type="scientific">Kitasatospora cineracea</name>
    <dbReference type="NCBI Taxonomy" id="88074"/>
    <lineage>
        <taxon>Bacteria</taxon>
        <taxon>Bacillati</taxon>
        <taxon>Actinomycetota</taxon>
        <taxon>Actinomycetes</taxon>
        <taxon>Kitasatosporales</taxon>
        <taxon>Streptomycetaceae</taxon>
        <taxon>Kitasatospora</taxon>
    </lineage>
</organism>
<dbReference type="Proteomes" id="UP000267408">
    <property type="component" value="Unassembled WGS sequence"/>
</dbReference>
<name>A0A8G1XDH3_9ACTN</name>
<dbReference type="OrthoDB" id="3694795at2"/>
<dbReference type="RefSeq" id="WP_123559088.1">
    <property type="nucleotide sequence ID" value="NZ_RJVJ01000001.1"/>
</dbReference>
<evidence type="ECO:0000313" key="2">
    <source>
        <dbReference type="Proteomes" id="UP000267408"/>
    </source>
</evidence>
<dbReference type="EMBL" id="RJVJ01000001">
    <property type="protein sequence ID" value="ROR46475.1"/>
    <property type="molecule type" value="Genomic_DNA"/>
</dbReference>
<sequence length="175" mass="18320">MSRTETDSAVRACAQLVGGGGGDVIAAQAVRYVAPEIWNALVERHRGKGCDALAAFARALLDGKKSLHGVVGSLVGALLAALGRPRIEQVFTQELASRVPLPFGHEIALAARGLQAAGIVICFTDAGMMNDCACLRDLLLNEGKAQLDNLLQGALNDWSELPARLQPVTTAAGQH</sequence>
<evidence type="ECO:0000313" key="1">
    <source>
        <dbReference type="EMBL" id="ROR46475.1"/>
    </source>
</evidence>
<reference evidence="1 2" key="1">
    <citation type="submission" date="2018-11" db="EMBL/GenBank/DDBJ databases">
        <title>Sequencing the genomes of 1000 actinobacteria strains.</title>
        <authorList>
            <person name="Klenk H.-P."/>
        </authorList>
    </citation>
    <scope>NUCLEOTIDE SEQUENCE [LARGE SCALE GENOMIC DNA]</scope>
    <source>
        <strain evidence="1 2">DSM 44780</strain>
    </source>
</reference>
<comment type="caution">
    <text evidence="1">The sequence shown here is derived from an EMBL/GenBank/DDBJ whole genome shotgun (WGS) entry which is preliminary data.</text>
</comment>